<name>A0AAU0F3Z1_9FLAO</name>
<dbReference type="PANTHER" id="PTHR34039">
    <property type="entry name" value="UPF0102 PROTEIN YRAN"/>
    <property type="match status" value="1"/>
</dbReference>
<dbReference type="SUPFAM" id="SSF52980">
    <property type="entry name" value="Restriction endonuclease-like"/>
    <property type="match status" value="1"/>
</dbReference>
<dbReference type="InterPro" id="IPR003509">
    <property type="entry name" value="UPF0102_YraN-like"/>
</dbReference>
<evidence type="ECO:0000256" key="1">
    <source>
        <dbReference type="ARBA" id="ARBA00006738"/>
    </source>
</evidence>
<dbReference type="GO" id="GO:0003676">
    <property type="term" value="F:nucleic acid binding"/>
    <property type="evidence" value="ECO:0007669"/>
    <property type="project" value="InterPro"/>
</dbReference>
<dbReference type="KEGG" id="bpor:BPO_1411"/>
<dbReference type="Proteomes" id="UP001432059">
    <property type="component" value="Chromosome"/>
</dbReference>
<sequence length="97" mass="11276">MAKNFRYQKAEIDIIAEYENLLIIIEVKARANNLFIEPYEAVDKRKIKLIVSAADAFLRENPYESEVRFDIVSIIRGEGNQLKIQHIENAFESFDAN</sequence>
<dbReference type="InterPro" id="IPR011335">
    <property type="entry name" value="Restrct_endonuc-II-like"/>
</dbReference>
<dbReference type="PANTHER" id="PTHR34039:SF1">
    <property type="entry name" value="UPF0102 PROTEIN YRAN"/>
    <property type="match status" value="1"/>
</dbReference>
<dbReference type="EMBL" id="CP136426">
    <property type="protein sequence ID" value="WOC52058.1"/>
    <property type="molecule type" value="Genomic_DNA"/>
</dbReference>
<gene>
    <name evidence="2" type="ORF">BPO_1411</name>
</gene>
<organism evidence="2 3">
    <name type="scientific">Bergeyella porcorum</name>
    <dbReference type="NCBI Taxonomy" id="1735111"/>
    <lineage>
        <taxon>Bacteria</taxon>
        <taxon>Pseudomonadati</taxon>
        <taxon>Bacteroidota</taxon>
        <taxon>Flavobacteriia</taxon>
        <taxon>Flavobacteriales</taxon>
        <taxon>Weeksellaceae</taxon>
        <taxon>Bergeyella</taxon>
    </lineage>
</organism>
<evidence type="ECO:0008006" key="4">
    <source>
        <dbReference type="Google" id="ProtNLM"/>
    </source>
</evidence>
<dbReference type="AlphaFoldDB" id="A0AAU0F3Z1"/>
<evidence type="ECO:0000313" key="2">
    <source>
        <dbReference type="EMBL" id="WOC52058.1"/>
    </source>
</evidence>
<accession>A0AAU0F3Z1</accession>
<dbReference type="Gene3D" id="3.40.1350.10">
    <property type="match status" value="1"/>
</dbReference>
<dbReference type="InterPro" id="IPR011856">
    <property type="entry name" value="tRNA_endonuc-like_dom_sf"/>
</dbReference>
<reference evidence="2" key="1">
    <citation type="submission" date="2023-10" db="EMBL/GenBank/DDBJ databases">
        <title>Characterization and whole genome sequencing of a novel strain of Bergeyella porcorum QD2021 isolated from pig.</title>
        <authorList>
            <person name="Liu G."/>
            <person name="Chen C."/>
            <person name="Han X."/>
        </authorList>
    </citation>
    <scope>NUCLEOTIDE SEQUENCE</scope>
    <source>
        <strain evidence="2">QD2021</strain>
    </source>
</reference>
<comment type="similarity">
    <text evidence="1">Belongs to the UPF0102 family.</text>
</comment>
<protein>
    <recommendedName>
        <fullName evidence="4">Endonuclease</fullName>
    </recommendedName>
</protein>
<proteinExistence type="inferred from homology"/>
<keyword evidence="3" id="KW-1185">Reference proteome</keyword>
<dbReference type="Pfam" id="PF02021">
    <property type="entry name" value="UPF0102"/>
    <property type="match status" value="1"/>
</dbReference>
<evidence type="ECO:0000313" key="3">
    <source>
        <dbReference type="Proteomes" id="UP001432059"/>
    </source>
</evidence>